<dbReference type="OrthoDB" id="677051at2"/>
<accession>A0A074LHN2</accession>
<dbReference type="RefSeq" id="WP_035075134.1">
    <property type="nucleotide sequence ID" value="NZ_JMIH01000022.1"/>
</dbReference>
<gene>
    <name evidence="1" type="ORF">EL17_13210</name>
</gene>
<dbReference type="Gene3D" id="3.40.30.10">
    <property type="entry name" value="Glutaredoxin"/>
    <property type="match status" value="1"/>
</dbReference>
<dbReference type="InterPro" id="IPR036249">
    <property type="entry name" value="Thioredoxin-like_sf"/>
</dbReference>
<dbReference type="SUPFAM" id="SSF52833">
    <property type="entry name" value="Thioredoxin-like"/>
    <property type="match status" value="1"/>
</dbReference>
<evidence type="ECO:0000313" key="1">
    <source>
        <dbReference type="EMBL" id="KEO73302.1"/>
    </source>
</evidence>
<comment type="caution">
    <text evidence="1">The sequence shown here is derived from an EMBL/GenBank/DDBJ whole genome shotgun (WGS) entry which is preliminary data.</text>
</comment>
<proteinExistence type="predicted"/>
<sequence length="111" mass="13069">MNWEKLESLAQLEEIKKESHDKSVLIFKHSTTCSISSMAWDRLNRNWKEEDTINIKPYYLDLHSYREVSNKVAEEFDVVHQSPQVLLVQKGEVKYANSHMGINYKEILSKV</sequence>
<dbReference type="EMBL" id="JMIH01000022">
    <property type="protein sequence ID" value="KEO73302.1"/>
    <property type="molecule type" value="Genomic_DNA"/>
</dbReference>
<dbReference type="NCBIfam" id="TIGR04019">
    <property type="entry name" value="B_thiol_YtxJ"/>
    <property type="match status" value="1"/>
</dbReference>
<dbReference type="Proteomes" id="UP000027821">
    <property type="component" value="Unassembled WGS sequence"/>
</dbReference>
<name>A0A074LHN2_9BACT</name>
<keyword evidence="2" id="KW-1185">Reference proteome</keyword>
<dbReference type="Pfam" id="PF11009">
    <property type="entry name" value="BrxC"/>
    <property type="match status" value="1"/>
</dbReference>
<dbReference type="InterPro" id="IPR022551">
    <property type="entry name" value="BrxC"/>
</dbReference>
<reference evidence="1 2" key="1">
    <citation type="submission" date="2014-04" db="EMBL/GenBank/DDBJ databases">
        <title>Characterization and application of a salt tolerant electro-active bacterium.</title>
        <authorList>
            <person name="Yang L."/>
            <person name="Wei S."/>
            <person name="Tay Q.X.M."/>
        </authorList>
    </citation>
    <scope>NUCLEOTIDE SEQUENCE [LARGE SCALE GENOMIC DNA]</scope>
    <source>
        <strain evidence="1 2">LY1</strain>
    </source>
</reference>
<dbReference type="AlphaFoldDB" id="A0A074LHN2"/>
<dbReference type="STRING" id="1048983.EL17_13210"/>
<organism evidence="1 2">
    <name type="scientific">Anditalea andensis</name>
    <dbReference type="NCBI Taxonomy" id="1048983"/>
    <lineage>
        <taxon>Bacteria</taxon>
        <taxon>Pseudomonadati</taxon>
        <taxon>Bacteroidota</taxon>
        <taxon>Cytophagia</taxon>
        <taxon>Cytophagales</taxon>
        <taxon>Cytophagaceae</taxon>
        <taxon>Anditalea</taxon>
    </lineage>
</organism>
<dbReference type="eggNOG" id="COG3118">
    <property type="taxonomic scope" value="Bacteria"/>
</dbReference>
<evidence type="ECO:0000313" key="2">
    <source>
        <dbReference type="Proteomes" id="UP000027821"/>
    </source>
</evidence>
<protein>
    <submittedName>
        <fullName evidence="1">General stress protein</fullName>
    </submittedName>
</protein>